<dbReference type="AlphaFoldDB" id="A0A835UFB2"/>
<accession>A0A835UFB2</accession>
<dbReference type="Pfam" id="PF13178">
    <property type="entry name" value="DUF4005"/>
    <property type="match status" value="1"/>
</dbReference>
<comment type="subunit">
    <text evidence="3">Binds to multiple calmodulin (CaM) in the presence of Ca(2+) and CaM-like proteins.</text>
</comment>
<sequence>MGRRSCLLEGFGCCGMRRKDDPENDSSSSAEKRKNRQSIKTSAGKAFSANILRQTEADASWLNSLYAECEREQSKHAIAVAAASAAAADAAVAAAQAAVAVVRLSSNGRGTLFPGGHERLAAVRIQSVFRGYLARKALRALKALVKLQALVRGFLVRKQAVLALRSAPSVVSARSVVGRSRMVKRHLPRSLERFEDDLKEQMASPFSGRRVPTSVDSSSSGHDRSPKIVEVDTCRPYMVSPRIRHYTVEKCRLCLSTAHSTPRRLNLSGTAPGTPVKLALDGFSRKMEYPNYMSSTRSFVAKTRSQSAPRQRQEVAEIARKKATNEVAEMGIWSRIAVRKSCSHIPEAAMFRNAVVKKLLERSTAQLNC</sequence>
<evidence type="ECO:0000256" key="3">
    <source>
        <dbReference type="ARBA" id="ARBA00024378"/>
    </source>
</evidence>
<dbReference type="GO" id="GO:0005516">
    <property type="term" value="F:calmodulin binding"/>
    <property type="evidence" value="ECO:0007669"/>
    <property type="project" value="UniProtKB-KW"/>
</dbReference>
<dbReference type="InterPro" id="IPR025064">
    <property type="entry name" value="DUF4005"/>
</dbReference>
<reference evidence="7 8" key="1">
    <citation type="journal article" date="2020" name="Nat. Food">
        <title>A phased Vanilla planifolia genome enables genetic improvement of flavour and production.</title>
        <authorList>
            <person name="Hasing T."/>
            <person name="Tang H."/>
            <person name="Brym M."/>
            <person name="Khazi F."/>
            <person name="Huang T."/>
            <person name="Chambers A.H."/>
        </authorList>
    </citation>
    <scope>NUCLEOTIDE SEQUENCE [LARGE SCALE GENOMIC DNA]</scope>
    <source>
        <tissue evidence="7">Leaf</tissue>
    </source>
</reference>
<dbReference type="CDD" id="cd23767">
    <property type="entry name" value="IQCD"/>
    <property type="match status" value="1"/>
</dbReference>
<keyword evidence="1" id="KW-0112">Calmodulin-binding</keyword>
<dbReference type="SUPFAM" id="SSF52540">
    <property type="entry name" value="P-loop containing nucleoside triphosphate hydrolases"/>
    <property type="match status" value="1"/>
</dbReference>
<dbReference type="OrthoDB" id="1704267at2759"/>
<evidence type="ECO:0000256" key="5">
    <source>
        <dbReference type="SAM" id="MobiDB-lite"/>
    </source>
</evidence>
<protein>
    <recommendedName>
        <fullName evidence="6">DUF4005 domain-containing protein</fullName>
    </recommendedName>
</protein>
<evidence type="ECO:0000313" key="8">
    <source>
        <dbReference type="Proteomes" id="UP000639772"/>
    </source>
</evidence>
<dbReference type="EMBL" id="JADCNM010000012">
    <property type="protein sequence ID" value="KAG0459547.1"/>
    <property type="molecule type" value="Genomic_DNA"/>
</dbReference>
<dbReference type="Gene3D" id="1.20.5.190">
    <property type="match status" value="1"/>
</dbReference>
<evidence type="ECO:0000256" key="1">
    <source>
        <dbReference type="ARBA" id="ARBA00022860"/>
    </source>
</evidence>
<evidence type="ECO:0000256" key="4">
    <source>
        <dbReference type="ARBA" id="ARBA00045534"/>
    </source>
</evidence>
<dbReference type="PANTHER" id="PTHR32295:SF10">
    <property type="entry name" value="PROTEIN IQ-DOMAIN 25"/>
    <property type="match status" value="1"/>
</dbReference>
<gene>
    <name evidence="7" type="ORF">HPP92_022675</name>
</gene>
<feature type="compositionally biased region" description="Low complexity" evidence="5">
    <location>
        <begin position="210"/>
        <end position="220"/>
    </location>
</feature>
<feature type="region of interest" description="Disordered" evidence="5">
    <location>
        <begin position="202"/>
        <end position="226"/>
    </location>
</feature>
<comment type="caution">
    <text evidence="7">The sequence shown here is derived from an EMBL/GenBank/DDBJ whole genome shotgun (WGS) entry which is preliminary data.</text>
</comment>
<evidence type="ECO:0000256" key="2">
    <source>
        <dbReference type="ARBA" id="ARBA00024341"/>
    </source>
</evidence>
<proteinExistence type="inferred from homology"/>
<dbReference type="PROSITE" id="PS50096">
    <property type="entry name" value="IQ"/>
    <property type="match status" value="2"/>
</dbReference>
<dbReference type="InterPro" id="IPR027417">
    <property type="entry name" value="P-loop_NTPase"/>
</dbReference>
<dbReference type="Pfam" id="PF00612">
    <property type="entry name" value="IQ"/>
    <property type="match status" value="2"/>
</dbReference>
<feature type="region of interest" description="Disordered" evidence="5">
    <location>
        <begin position="19"/>
        <end position="41"/>
    </location>
</feature>
<dbReference type="InterPro" id="IPR000048">
    <property type="entry name" value="IQ_motif_EF-hand-BS"/>
</dbReference>
<evidence type="ECO:0000259" key="6">
    <source>
        <dbReference type="Pfam" id="PF13178"/>
    </source>
</evidence>
<evidence type="ECO:0000313" key="7">
    <source>
        <dbReference type="EMBL" id="KAG0459547.1"/>
    </source>
</evidence>
<comment type="function">
    <text evidence="4">May be involved in cooperative interactions with calmodulins or calmodulin-like proteins. Recruits calmodulin proteins to microtubules, thus being a potential scaffold in cellular signaling and trafficking. May associate with nucleic acids and regulate gene expression at the transcriptional or post-transcriptional level.</text>
</comment>
<comment type="similarity">
    <text evidence="2">Belongs to the IQD family.</text>
</comment>
<dbReference type="SMART" id="SM00015">
    <property type="entry name" value="IQ"/>
    <property type="match status" value="2"/>
</dbReference>
<name>A0A835UFB2_VANPL</name>
<organism evidence="7 8">
    <name type="scientific">Vanilla planifolia</name>
    <name type="common">Vanilla</name>
    <dbReference type="NCBI Taxonomy" id="51239"/>
    <lineage>
        <taxon>Eukaryota</taxon>
        <taxon>Viridiplantae</taxon>
        <taxon>Streptophyta</taxon>
        <taxon>Embryophyta</taxon>
        <taxon>Tracheophyta</taxon>
        <taxon>Spermatophyta</taxon>
        <taxon>Magnoliopsida</taxon>
        <taxon>Liliopsida</taxon>
        <taxon>Asparagales</taxon>
        <taxon>Orchidaceae</taxon>
        <taxon>Vanilloideae</taxon>
        <taxon>Vanilleae</taxon>
        <taxon>Vanilla</taxon>
    </lineage>
</organism>
<feature type="domain" description="DUF4005" evidence="6">
    <location>
        <begin position="274"/>
        <end position="321"/>
    </location>
</feature>
<dbReference type="PANTHER" id="PTHR32295">
    <property type="entry name" value="IQ-DOMAIN 5-RELATED"/>
    <property type="match status" value="1"/>
</dbReference>
<dbReference type="Proteomes" id="UP000639772">
    <property type="component" value="Chromosome 12"/>
</dbReference>